<reference evidence="1 2" key="1">
    <citation type="submission" date="2013-09" db="EMBL/GenBank/DDBJ databases">
        <title>Whole genome shotgun sequence of Novosphingobium tardaugens NBRC 16725.</title>
        <authorList>
            <person name="Isaki S."/>
            <person name="Hosoyama A."/>
            <person name="Tsuchikane K."/>
            <person name="Katsumata H."/>
            <person name="Ando Y."/>
            <person name="Yamazaki S."/>
            <person name="Fujita N."/>
        </authorList>
    </citation>
    <scope>NUCLEOTIDE SEQUENCE [LARGE SCALE GENOMIC DNA]</scope>
    <source>
        <strain evidence="1 2">NBRC 16725</strain>
    </source>
</reference>
<protein>
    <recommendedName>
        <fullName evidence="3">YfiR family protein</fullName>
    </recommendedName>
</protein>
<organism evidence="1 2">
    <name type="scientific">Caenibius tardaugens NBRC 16725</name>
    <dbReference type="NCBI Taxonomy" id="1219035"/>
    <lineage>
        <taxon>Bacteria</taxon>
        <taxon>Pseudomonadati</taxon>
        <taxon>Pseudomonadota</taxon>
        <taxon>Alphaproteobacteria</taxon>
        <taxon>Sphingomonadales</taxon>
        <taxon>Erythrobacteraceae</taxon>
        <taxon>Caenibius</taxon>
    </lineage>
</organism>
<dbReference type="AlphaFoldDB" id="U2Y9Y1"/>
<accession>U2Y9Y1</accession>
<evidence type="ECO:0000313" key="1">
    <source>
        <dbReference type="EMBL" id="GAD50156.1"/>
    </source>
</evidence>
<proteinExistence type="predicted"/>
<gene>
    <name evidence="1" type="ORF">NT2_07_01560</name>
</gene>
<dbReference type="Pfam" id="PF13689">
    <property type="entry name" value="DUF4154"/>
    <property type="match status" value="1"/>
</dbReference>
<evidence type="ECO:0008006" key="3">
    <source>
        <dbReference type="Google" id="ProtNLM"/>
    </source>
</evidence>
<sequence length="167" mass="18237">MLPGPVFAQSLVPAAVPVAADGDAQSEATAQMVEAIFNYTRWPNRPQPIRLCILGPSSHTAKLDAIALLNGTKVTVDELGSITENMNDCDALYLGHLPLTSIRYTTAKVRGKPVLTLIERDSDCSASEVMFCLSFRSNTLSFQLNIDAISRSPLRIDPRVLRLSKEH</sequence>
<dbReference type="Proteomes" id="UP000016568">
    <property type="component" value="Unassembled WGS sequence"/>
</dbReference>
<comment type="caution">
    <text evidence="1">The sequence shown here is derived from an EMBL/GenBank/DDBJ whole genome shotgun (WGS) entry which is preliminary data.</text>
</comment>
<evidence type="ECO:0000313" key="2">
    <source>
        <dbReference type="Proteomes" id="UP000016568"/>
    </source>
</evidence>
<dbReference type="InterPro" id="IPR025293">
    <property type="entry name" value="YfiR/HmsC-like"/>
</dbReference>
<keyword evidence="2" id="KW-1185">Reference proteome</keyword>
<dbReference type="eggNOG" id="ENOG5032MZ8">
    <property type="taxonomic scope" value="Bacteria"/>
</dbReference>
<dbReference type="EMBL" id="BASZ01000007">
    <property type="protein sequence ID" value="GAD50156.1"/>
    <property type="molecule type" value="Genomic_DNA"/>
</dbReference>
<name>U2Y9Y1_9SPHN</name>